<dbReference type="GO" id="GO:0003824">
    <property type="term" value="F:catalytic activity"/>
    <property type="evidence" value="ECO:0007669"/>
    <property type="project" value="InterPro"/>
</dbReference>
<dbReference type="InterPro" id="IPR013785">
    <property type="entry name" value="Aldolase_TIM"/>
</dbReference>
<keyword evidence="5" id="KW-0411">Iron-sulfur</keyword>
<dbReference type="KEGG" id="dal:Dalk_4338"/>
<keyword evidence="2" id="KW-0949">S-adenosyl-L-methionine</keyword>
<dbReference type="InterPro" id="IPR050377">
    <property type="entry name" value="Radical_SAM_PqqE_MftC-like"/>
</dbReference>
<dbReference type="HOGENOM" id="CLU_043914_1_0_7"/>
<dbReference type="eggNOG" id="COG0535">
    <property type="taxonomic scope" value="Bacteria"/>
</dbReference>
<protein>
    <submittedName>
        <fullName evidence="7">Radical SAM domain protein</fullName>
    </submittedName>
</protein>
<evidence type="ECO:0000256" key="4">
    <source>
        <dbReference type="ARBA" id="ARBA00023004"/>
    </source>
</evidence>
<organism evidence="7 8">
    <name type="scientific">Desulfatibacillum aliphaticivorans</name>
    <dbReference type="NCBI Taxonomy" id="218208"/>
    <lineage>
        <taxon>Bacteria</taxon>
        <taxon>Pseudomonadati</taxon>
        <taxon>Thermodesulfobacteriota</taxon>
        <taxon>Desulfobacteria</taxon>
        <taxon>Desulfobacterales</taxon>
        <taxon>Desulfatibacillaceae</taxon>
        <taxon>Desulfatibacillum</taxon>
    </lineage>
</organism>
<dbReference type="AlphaFoldDB" id="B8FN48"/>
<evidence type="ECO:0000256" key="3">
    <source>
        <dbReference type="ARBA" id="ARBA00022723"/>
    </source>
</evidence>
<evidence type="ECO:0000259" key="6">
    <source>
        <dbReference type="PROSITE" id="PS51918"/>
    </source>
</evidence>
<dbReference type="Pfam" id="PF13186">
    <property type="entry name" value="SPASM"/>
    <property type="match status" value="1"/>
</dbReference>
<dbReference type="RefSeq" id="WP_015949063.1">
    <property type="nucleotide sequence ID" value="NC_011768.1"/>
</dbReference>
<evidence type="ECO:0000313" key="7">
    <source>
        <dbReference type="EMBL" id="ACL06017.1"/>
    </source>
</evidence>
<dbReference type="GO" id="GO:0046872">
    <property type="term" value="F:metal ion binding"/>
    <property type="evidence" value="ECO:0007669"/>
    <property type="project" value="UniProtKB-KW"/>
</dbReference>
<keyword evidence="3" id="KW-0479">Metal-binding</keyword>
<dbReference type="EMBL" id="CP001322">
    <property type="protein sequence ID" value="ACL06017.1"/>
    <property type="molecule type" value="Genomic_DNA"/>
</dbReference>
<dbReference type="GO" id="GO:0006783">
    <property type="term" value="P:heme biosynthetic process"/>
    <property type="evidence" value="ECO:0007669"/>
    <property type="project" value="TreeGrafter"/>
</dbReference>
<dbReference type="InterPro" id="IPR007197">
    <property type="entry name" value="rSAM"/>
</dbReference>
<dbReference type="CDD" id="cd01335">
    <property type="entry name" value="Radical_SAM"/>
    <property type="match status" value="1"/>
</dbReference>
<dbReference type="SFLD" id="SFLDG01067">
    <property type="entry name" value="SPASM/twitch_domain_containing"/>
    <property type="match status" value="1"/>
</dbReference>
<evidence type="ECO:0000256" key="1">
    <source>
        <dbReference type="ARBA" id="ARBA00001966"/>
    </source>
</evidence>
<dbReference type="SUPFAM" id="SSF102114">
    <property type="entry name" value="Radical SAM enzymes"/>
    <property type="match status" value="1"/>
</dbReference>
<dbReference type="Proteomes" id="UP000000739">
    <property type="component" value="Chromosome"/>
</dbReference>
<evidence type="ECO:0000313" key="8">
    <source>
        <dbReference type="Proteomes" id="UP000000739"/>
    </source>
</evidence>
<dbReference type="InterPro" id="IPR058240">
    <property type="entry name" value="rSAM_sf"/>
</dbReference>
<dbReference type="PROSITE" id="PS51918">
    <property type="entry name" value="RADICAL_SAM"/>
    <property type="match status" value="1"/>
</dbReference>
<dbReference type="Gene3D" id="3.20.20.70">
    <property type="entry name" value="Aldolase class I"/>
    <property type="match status" value="1"/>
</dbReference>
<dbReference type="PANTHER" id="PTHR11228:SF7">
    <property type="entry name" value="PQQA PEPTIDE CYCLASE"/>
    <property type="match status" value="1"/>
</dbReference>
<keyword evidence="4" id="KW-0408">Iron</keyword>
<keyword evidence="8" id="KW-1185">Reference proteome</keyword>
<comment type="cofactor">
    <cofactor evidence="1">
        <name>[4Fe-4S] cluster</name>
        <dbReference type="ChEBI" id="CHEBI:49883"/>
    </cofactor>
</comment>
<dbReference type="GO" id="GO:0051536">
    <property type="term" value="F:iron-sulfur cluster binding"/>
    <property type="evidence" value="ECO:0007669"/>
    <property type="project" value="UniProtKB-KW"/>
</dbReference>
<dbReference type="SFLD" id="SFLDG01386">
    <property type="entry name" value="main_SPASM_domain-containing"/>
    <property type="match status" value="1"/>
</dbReference>
<dbReference type="PANTHER" id="PTHR11228">
    <property type="entry name" value="RADICAL SAM DOMAIN PROTEIN"/>
    <property type="match status" value="1"/>
</dbReference>
<sequence length="414" mass="46884">MEFAPMNGKQLYGIRRLAANLKIGMHPELKGMSIKQKLALNHLSGQSKLTKLGGEYYSNTFTPYFPSPAYDRFLQGLRSIIKNKPWPVVTNFAVTAKCCCNCWHCSFADRDKKDKLTLDVMKNAIKQVQDLGASVIGLTGGEPLLRKDLEEIIASIDERSMPIMFTTGFELTRERVRDLKKAGLKIPVISLDHYTPEIHDKGRNRKGMFDTALKAIELFKSEGFYTAVSFVPSRELVSDRKEIFKVMRFFKHIGVNDMRLTSPILAGKLTEHPDDLLTKENVQTIFEIQKQSTKTPGLPGVFAYDYFESKHFYGCGAGYNYMFIDSQGNVCPCDFTMLSLGNILERPLADIWEETSRKFHKPGNTCYANKIAAAIKTKNPGKFPMNREDSLDIIQQCPPASPNETPWLYEKMGE</sequence>
<reference evidence="7 8" key="1">
    <citation type="journal article" date="2012" name="Environ. Microbiol.">
        <title>The genome sequence of Desulfatibacillum alkenivorans AK-01: a blueprint for anaerobic alkane oxidation.</title>
        <authorList>
            <person name="Callaghan A.V."/>
            <person name="Morris B.E."/>
            <person name="Pereira I.A."/>
            <person name="McInerney M.J."/>
            <person name="Austin R.N."/>
            <person name="Groves J.T."/>
            <person name="Kukor J.J."/>
            <person name="Suflita J.M."/>
            <person name="Young L.Y."/>
            <person name="Zylstra G.J."/>
            <person name="Wawrik B."/>
        </authorList>
    </citation>
    <scope>NUCLEOTIDE SEQUENCE [LARGE SCALE GENOMIC DNA]</scope>
    <source>
        <strain evidence="7 8">AK-01</strain>
    </source>
</reference>
<accession>B8FN48</accession>
<name>B8FN48_DESAL</name>
<feature type="domain" description="Radical SAM core" evidence="6">
    <location>
        <begin position="82"/>
        <end position="295"/>
    </location>
</feature>
<dbReference type="InterPro" id="IPR006638">
    <property type="entry name" value="Elp3/MiaA/NifB-like_rSAM"/>
</dbReference>
<dbReference type="Pfam" id="PF04055">
    <property type="entry name" value="Radical_SAM"/>
    <property type="match status" value="1"/>
</dbReference>
<evidence type="ECO:0000256" key="2">
    <source>
        <dbReference type="ARBA" id="ARBA00022691"/>
    </source>
</evidence>
<proteinExistence type="predicted"/>
<evidence type="ECO:0000256" key="5">
    <source>
        <dbReference type="ARBA" id="ARBA00023014"/>
    </source>
</evidence>
<gene>
    <name evidence="7" type="ordered locus">Dalk_4338</name>
</gene>
<dbReference type="InterPro" id="IPR023885">
    <property type="entry name" value="4Fe4S-binding_SPASM_dom"/>
</dbReference>
<dbReference type="SFLD" id="SFLDS00029">
    <property type="entry name" value="Radical_SAM"/>
    <property type="match status" value="1"/>
</dbReference>
<dbReference type="SMART" id="SM00729">
    <property type="entry name" value="Elp3"/>
    <property type="match status" value="1"/>
</dbReference>